<evidence type="ECO:0000256" key="1">
    <source>
        <dbReference type="SAM" id="MobiDB-lite"/>
    </source>
</evidence>
<name>A0A1G1Z2B3_9BACT</name>
<keyword evidence="2" id="KW-0732">Signal</keyword>
<proteinExistence type="predicted"/>
<comment type="caution">
    <text evidence="4">The sequence shown here is derived from an EMBL/GenBank/DDBJ whole genome shotgun (WGS) entry which is preliminary data.</text>
</comment>
<feature type="compositionally biased region" description="Low complexity" evidence="1">
    <location>
        <begin position="542"/>
        <end position="559"/>
    </location>
</feature>
<evidence type="ECO:0000313" key="4">
    <source>
        <dbReference type="EMBL" id="OGY58772.1"/>
    </source>
</evidence>
<dbReference type="PROSITE" id="PS50835">
    <property type="entry name" value="IG_LIKE"/>
    <property type="match status" value="1"/>
</dbReference>
<dbReference type="Pfam" id="PF01471">
    <property type="entry name" value="PG_binding_1"/>
    <property type="match status" value="1"/>
</dbReference>
<dbReference type="SUPFAM" id="SSF47090">
    <property type="entry name" value="PGBD-like"/>
    <property type="match status" value="1"/>
</dbReference>
<dbReference type="EMBL" id="MHIX01000034">
    <property type="protein sequence ID" value="OGY58772.1"/>
    <property type="molecule type" value="Genomic_DNA"/>
</dbReference>
<evidence type="ECO:0000259" key="3">
    <source>
        <dbReference type="PROSITE" id="PS50835"/>
    </source>
</evidence>
<dbReference type="InterPro" id="IPR035986">
    <property type="entry name" value="PKD_dom_sf"/>
</dbReference>
<dbReference type="InterPro" id="IPR002477">
    <property type="entry name" value="Peptidoglycan-bd-like"/>
</dbReference>
<feature type="compositionally biased region" description="Low complexity" evidence="1">
    <location>
        <begin position="695"/>
        <end position="728"/>
    </location>
</feature>
<dbReference type="Proteomes" id="UP000178515">
    <property type="component" value="Unassembled WGS sequence"/>
</dbReference>
<dbReference type="Gene3D" id="1.10.101.10">
    <property type="entry name" value="PGBD-like superfamily/PGBD"/>
    <property type="match status" value="1"/>
</dbReference>
<protein>
    <recommendedName>
        <fullName evidence="3">Ig-like domain-containing protein</fullName>
    </recommendedName>
</protein>
<feature type="region of interest" description="Disordered" evidence="1">
    <location>
        <begin position="695"/>
        <end position="753"/>
    </location>
</feature>
<dbReference type="InterPro" id="IPR036366">
    <property type="entry name" value="PGBDSf"/>
</dbReference>
<feature type="compositionally biased region" description="Polar residues" evidence="1">
    <location>
        <begin position="729"/>
        <end position="753"/>
    </location>
</feature>
<organism evidence="4 5">
    <name type="scientific">Candidatus Colwellbacteria bacterium RIFCSPHIGHO2_12_FULL_44_17</name>
    <dbReference type="NCBI Taxonomy" id="1797689"/>
    <lineage>
        <taxon>Bacteria</taxon>
        <taxon>Candidatus Colwelliibacteriota</taxon>
    </lineage>
</organism>
<evidence type="ECO:0000313" key="5">
    <source>
        <dbReference type="Proteomes" id="UP000178515"/>
    </source>
</evidence>
<dbReference type="InterPro" id="IPR036365">
    <property type="entry name" value="PGBD-like_sf"/>
</dbReference>
<dbReference type="InterPro" id="IPR007110">
    <property type="entry name" value="Ig-like_dom"/>
</dbReference>
<evidence type="ECO:0000256" key="2">
    <source>
        <dbReference type="SAM" id="SignalP"/>
    </source>
</evidence>
<dbReference type="AlphaFoldDB" id="A0A1G1Z2B3"/>
<feature type="chain" id="PRO_5009581709" description="Ig-like domain-containing protein" evidence="2">
    <location>
        <begin position="27"/>
        <end position="1040"/>
    </location>
</feature>
<gene>
    <name evidence="4" type="ORF">A3F24_01185</name>
</gene>
<dbReference type="SUPFAM" id="SSF49299">
    <property type="entry name" value="PKD domain"/>
    <property type="match status" value="1"/>
</dbReference>
<feature type="domain" description="Ig-like" evidence="3">
    <location>
        <begin position="156"/>
        <end position="236"/>
    </location>
</feature>
<feature type="signal peptide" evidence="2">
    <location>
        <begin position="1"/>
        <end position="26"/>
    </location>
</feature>
<sequence>MSKNHVVIVCGALVVGFMMLGNIAVAADPKGVFDAVESGNCSVRGWVYDPDSPSSNSAYEVWRDGGVSGGTKLGRFTTDVNRTDVNNAFGISGNHGFNLSLADSSYGLRNGSTHSLWIYAINLSGTGGSIVVDSSPKTIGCAMVATTTPSSSTSVPQVTFNTDKTSMTLGQSVTLSYTSTGSTSCSGSGAWSGSKNTTSSWAYEGATPLSVGTYTYNLTCKNNTGETTKSVSVTVNQANSTSTTTPPPTTTTVNPPYTALNISNNASAEITQGQSVTLSWSSTNNATSCEASGAWSGNKTASSTWLNETVTPPSSGTFTYSLKCANSGGYGNTVNVTVKVNPTPTSTPIPSSGSQQTQTSAPYVALNIGNQSSVTVSVPSGGTSTTLSWSATNSPTSCEASGDWNGNKNASSSWINETVPIAQGGKMYTYSLRCKNNAGYGNTATVMVYALVSAEPNIPQITLSASPTSISLGESSTLSYKVVSSTPASCSGSEWWPGAKSATGGWAYEGIKPLSKGTYNYTLKCKNNSGESTKTVTVTVGTPSAVSTPTPSSTTQTQSYLPDGSTYVSNPDYLKYYSESELIRQSDGKIYLKPGVPVRWQTETIYKPYTVLKVSKNSITLGDSIVLSWYATNNATSCEAWGDWSGSKTASSSVTEQTITPTRASSHAYKLTCKNNAGQGTAPIEVIVYAAGTQPTTQTQTPQTTPSQPSTAPTQTTPQVQTTYPSQSLQGSTPFLQGSGQAVPPSSSQGINQSTPMISSLCAELTRELDEGNQNDEVRKLQEKLKNLGTDIYPEGLVTGYYGPLTTRAVGRAQLKYGVVSRVGDSGYGRVGPRTRVVLNGVCGGSNGTLEVQSQTQTYPELKVQSAAPSATIVVPPAPTPTQTSTSQNIFPLNVGDNILDVTLNPNSLGYANMTVISSSNQVVALFDIKNKTNLAPTLTTLTLRRSGNINTRVPVTQKPIVRALTPSGLSDIIGVGTDWSGTTAGATSVITFNPPYQMVAGQKLTIAVEVDTSKAISNDTFQVYLDDGTQSVYGNLLKY</sequence>
<dbReference type="STRING" id="1797689.A3F24_01185"/>
<feature type="region of interest" description="Disordered" evidence="1">
    <location>
        <begin position="542"/>
        <end position="563"/>
    </location>
</feature>
<reference evidence="4 5" key="1">
    <citation type="journal article" date="2016" name="Nat. Commun.">
        <title>Thousands of microbial genomes shed light on interconnected biogeochemical processes in an aquifer system.</title>
        <authorList>
            <person name="Anantharaman K."/>
            <person name="Brown C.T."/>
            <person name="Hug L.A."/>
            <person name="Sharon I."/>
            <person name="Castelle C.J."/>
            <person name="Probst A.J."/>
            <person name="Thomas B.C."/>
            <person name="Singh A."/>
            <person name="Wilkins M.J."/>
            <person name="Karaoz U."/>
            <person name="Brodie E.L."/>
            <person name="Williams K.H."/>
            <person name="Hubbard S.S."/>
            <person name="Banfield J.F."/>
        </authorList>
    </citation>
    <scope>NUCLEOTIDE SEQUENCE [LARGE SCALE GENOMIC DNA]</scope>
</reference>
<accession>A0A1G1Z2B3</accession>